<dbReference type="Pfam" id="PF03765">
    <property type="entry name" value="CRAL_TRIO_N"/>
    <property type="match status" value="1"/>
</dbReference>
<dbReference type="AlphaFoldDB" id="A0A4S3JEM7"/>
<dbReference type="InterPro" id="IPR036865">
    <property type="entry name" value="CRAL-TRIO_dom_sf"/>
</dbReference>
<evidence type="ECO:0000313" key="4">
    <source>
        <dbReference type="EMBL" id="THC91581.1"/>
    </source>
</evidence>
<comment type="caution">
    <text evidence="4">The sequence shown here is derived from an EMBL/GenBank/DDBJ whole genome shotgun (WGS) entry which is preliminary data.</text>
</comment>
<evidence type="ECO:0000259" key="2">
    <source>
        <dbReference type="PROSITE" id="PS50191"/>
    </source>
</evidence>
<dbReference type="Proteomes" id="UP000308092">
    <property type="component" value="Unassembled WGS sequence"/>
</dbReference>
<dbReference type="InterPro" id="IPR011074">
    <property type="entry name" value="CRAL/TRIO_N_dom"/>
</dbReference>
<dbReference type="InterPro" id="IPR036273">
    <property type="entry name" value="CRAL/TRIO_N_dom_sf"/>
</dbReference>
<dbReference type="Gene3D" id="3.40.525.10">
    <property type="entry name" value="CRAL-TRIO lipid binding domain"/>
    <property type="match status" value="1"/>
</dbReference>
<dbReference type="EMBL" id="SOSA01000402">
    <property type="protein sequence ID" value="THC91581.1"/>
    <property type="molecule type" value="Genomic_DNA"/>
</dbReference>
<dbReference type="PROSITE" id="PS50191">
    <property type="entry name" value="CRAL_TRIO"/>
    <property type="match status" value="1"/>
</dbReference>
<proteinExistence type="predicted"/>
<dbReference type="PANTHER" id="PTHR46590">
    <property type="entry name" value="PHOSPHATIDYLINOSITOL TRANSFER PROTEIN CSR1-RELATED"/>
    <property type="match status" value="1"/>
</dbReference>
<feature type="region of interest" description="Disordered" evidence="1">
    <location>
        <begin position="40"/>
        <end position="64"/>
    </location>
</feature>
<dbReference type="InterPro" id="IPR001251">
    <property type="entry name" value="CRAL-TRIO_dom"/>
</dbReference>
<accession>A0A4S3JEM7</accession>
<reference evidence="4 5" key="1">
    <citation type="submission" date="2019-03" db="EMBL/GenBank/DDBJ databases">
        <title>The genome sequence of a newly discovered highly antifungal drug resistant Aspergillus species, Aspergillus tanneri NIH 1004.</title>
        <authorList>
            <person name="Mounaud S."/>
            <person name="Singh I."/>
            <person name="Joardar V."/>
            <person name="Pakala S."/>
            <person name="Pakala S."/>
            <person name="Venepally P."/>
            <person name="Hoover J."/>
            <person name="Nierman W."/>
            <person name="Chung J."/>
            <person name="Losada L."/>
        </authorList>
    </citation>
    <scope>NUCLEOTIDE SEQUENCE [LARGE SCALE GENOMIC DNA]</scope>
    <source>
        <strain evidence="4 5">NIH1004</strain>
    </source>
</reference>
<dbReference type="SMART" id="SM01100">
    <property type="entry name" value="CRAL_TRIO_N"/>
    <property type="match status" value="1"/>
</dbReference>
<name>A0A4S3JEM7_9EURO</name>
<evidence type="ECO:0000313" key="3">
    <source>
        <dbReference type="EMBL" id="KAA8651186.1"/>
    </source>
</evidence>
<dbReference type="RefSeq" id="XP_033430547.1">
    <property type="nucleotide sequence ID" value="XM_033564790.1"/>
</dbReference>
<dbReference type="VEuPathDB" id="FungiDB:EYZ11_008949"/>
<evidence type="ECO:0000313" key="5">
    <source>
        <dbReference type="Proteomes" id="UP000308092"/>
    </source>
</evidence>
<protein>
    <recommendedName>
        <fullName evidence="2">CRAL-TRIO domain-containing protein</fullName>
    </recommendedName>
</protein>
<dbReference type="STRING" id="1220188.A0A4S3JEM7"/>
<dbReference type="EMBL" id="QUQM01000002">
    <property type="protein sequence ID" value="KAA8651186.1"/>
    <property type="molecule type" value="Genomic_DNA"/>
</dbReference>
<dbReference type="Pfam" id="PF00650">
    <property type="entry name" value="CRAL_TRIO"/>
    <property type="match status" value="1"/>
</dbReference>
<dbReference type="SUPFAM" id="SSF52087">
    <property type="entry name" value="CRAL/TRIO domain"/>
    <property type="match status" value="1"/>
</dbReference>
<dbReference type="PANTHER" id="PTHR46590:SF2">
    <property type="entry name" value="CRAL_TRIO DOMAIN PROTEIN (AFU_ORTHOLOGUE AFUA_4G13930)-RELATED"/>
    <property type="match status" value="1"/>
</dbReference>
<dbReference type="Proteomes" id="UP000324241">
    <property type="component" value="Unassembled WGS sequence"/>
</dbReference>
<dbReference type="SUPFAM" id="SSF46938">
    <property type="entry name" value="CRAL/TRIO N-terminal domain"/>
    <property type="match status" value="1"/>
</dbReference>
<dbReference type="CDD" id="cd00170">
    <property type="entry name" value="SEC14"/>
    <property type="match status" value="1"/>
</dbReference>
<organism evidence="4 5">
    <name type="scientific">Aspergillus tanneri</name>
    <dbReference type="NCBI Taxonomy" id="1220188"/>
    <lineage>
        <taxon>Eukaryota</taxon>
        <taxon>Fungi</taxon>
        <taxon>Dikarya</taxon>
        <taxon>Ascomycota</taxon>
        <taxon>Pezizomycotina</taxon>
        <taxon>Eurotiomycetes</taxon>
        <taxon>Eurotiomycetidae</taxon>
        <taxon>Eurotiales</taxon>
        <taxon>Aspergillaceae</taxon>
        <taxon>Aspergillus</taxon>
        <taxon>Aspergillus subgen. Circumdati</taxon>
    </lineage>
</organism>
<dbReference type="GeneID" id="54322766"/>
<evidence type="ECO:0000313" key="6">
    <source>
        <dbReference type="Proteomes" id="UP000324241"/>
    </source>
</evidence>
<feature type="compositionally biased region" description="Polar residues" evidence="1">
    <location>
        <begin position="43"/>
        <end position="64"/>
    </location>
</feature>
<gene>
    <name evidence="3" type="ORF">ATNIH1004_000064</name>
    <name evidence="4" type="ORF">EYZ11_008949</name>
</gene>
<reference evidence="3 6" key="2">
    <citation type="submission" date="2019-08" db="EMBL/GenBank/DDBJ databases">
        <title>The genome sequence of a newly discovered highly antifungal drug resistant Aspergillus species, Aspergillus tanneri NIH 1004.</title>
        <authorList>
            <person name="Mounaud S."/>
            <person name="Singh I."/>
            <person name="Joardar V."/>
            <person name="Pakala S."/>
            <person name="Pakala S."/>
            <person name="Venepally P."/>
            <person name="Chung J.K."/>
            <person name="Losada L."/>
            <person name="Nierman W.C."/>
        </authorList>
    </citation>
    <scope>NUCLEOTIDE SEQUENCE [LARGE SCALE GENOMIC DNA]</scope>
    <source>
        <strain evidence="3 6">NIH1004</strain>
    </source>
</reference>
<sequence>MTTKAIAPGFLGNLTTDQESKLRQLWAIILKLHDAGLTDAANDANQKSPSPTHRRNSSLTHTETKISVSTTSAYTAEFAQTLQEVGIQGAELKSVREALKNTSVDDLRRSLLSTARHDHPDALMLRFLRARKWDVNKAFVMMLHALVWRVKDQHVDEKVIANSELDALKQSQNKSDPQAAKTGSSFLAQMRMGKCYFHGVDKQGRPVGVMKARLHKPADQSEEVINRYILHVIETVRLLLVPPVENVTVVFDLTGFSLSNMEYAPVKFLIECFERNYPESLGTLLIHNAPWVFSGIWRIIKAWMDPVIVSKIHFTNSVADMEKFIARDQIVKELGGSEDWTYEYVEPVEGENDEMADSVSRDSLLAERQRIGDDLLRTTGEWISVCKTDNEEEIAEVKTRRANVTEELRLNYWKLDPYIRGRNHMDRTGVINDGGKIDFYPQPEVTDETLAKTLEVEHVERTQVKVVNV</sequence>
<dbReference type="SMART" id="SM00516">
    <property type="entry name" value="SEC14"/>
    <property type="match status" value="1"/>
</dbReference>
<dbReference type="OrthoDB" id="43460at2759"/>
<feature type="domain" description="CRAL-TRIO" evidence="2">
    <location>
        <begin position="197"/>
        <end position="342"/>
    </location>
</feature>
<evidence type="ECO:0000256" key="1">
    <source>
        <dbReference type="SAM" id="MobiDB-lite"/>
    </source>
</evidence>
<keyword evidence="5" id="KW-1185">Reference proteome</keyword>
<dbReference type="InterPro" id="IPR052432">
    <property type="entry name" value="PITP/CRAL-TRIO"/>
</dbReference>